<dbReference type="STRING" id="341663.Q0CAF2"/>
<dbReference type="Pfam" id="PF01266">
    <property type="entry name" value="DAO"/>
    <property type="match status" value="1"/>
</dbReference>
<dbReference type="RefSeq" id="XP_001217954.1">
    <property type="nucleotide sequence ID" value="XM_001217953.1"/>
</dbReference>
<dbReference type="GO" id="GO:0003824">
    <property type="term" value="F:catalytic activity"/>
    <property type="evidence" value="ECO:0007669"/>
    <property type="project" value="InterPro"/>
</dbReference>
<dbReference type="Proteomes" id="UP000007963">
    <property type="component" value="Unassembled WGS sequence"/>
</dbReference>
<evidence type="ECO:0000313" key="2">
    <source>
        <dbReference type="EMBL" id="EAU30469.1"/>
    </source>
</evidence>
<dbReference type="GeneID" id="4353846"/>
<protein>
    <recommendedName>
        <fullName evidence="1">FAD dependent oxidoreductase domain-containing protein</fullName>
    </recommendedName>
</protein>
<dbReference type="GO" id="GO:0005737">
    <property type="term" value="C:cytoplasm"/>
    <property type="evidence" value="ECO:0007669"/>
    <property type="project" value="TreeGrafter"/>
</dbReference>
<dbReference type="Pfam" id="PF13714">
    <property type="entry name" value="PEP_mutase"/>
    <property type="match status" value="1"/>
</dbReference>
<dbReference type="InterPro" id="IPR006076">
    <property type="entry name" value="FAD-dep_OxRdtase"/>
</dbReference>
<dbReference type="HOGENOM" id="CLU_382152_0_0_1"/>
<dbReference type="OrthoDB" id="429143at2759"/>
<dbReference type="EMBL" id="CH476607">
    <property type="protein sequence ID" value="EAU30469.1"/>
    <property type="molecule type" value="Genomic_DNA"/>
</dbReference>
<dbReference type="Gene3D" id="3.20.20.60">
    <property type="entry name" value="Phosphoenolpyruvate-binding domains"/>
    <property type="match status" value="1"/>
</dbReference>
<dbReference type="PANTHER" id="PTHR13847">
    <property type="entry name" value="SARCOSINE DEHYDROGENASE-RELATED"/>
    <property type="match status" value="1"/>
</dbReference>
<evidence type="ECO:0000313" key="3">
    <source>
        <dbReference type="Proteomes" id="UP000007963"/>
    </source>
</evidence>
<reference evidence="3" key="1">
    <citation type="submission" date="2005-09" db="EMBL/GenBank/DDBJ databases">
        <title>Annotation of the Aspergillus terreus NIH2624 genome.</title>
        <authorList>
            <person name="Birren B.W."/>
            <person name="Lander E.S."/>
            <person name="Galagan J.E."/>
            <person name="Nusbaum C."/>
            <person name="Devon K."/>
            <person name="Henn M."/>
            <person name="Ma L.-J."/>
            <person name="Jaffe D.B."/>
            <person name="Butler J."/>
            <person name="Alvarez P."/>
            <person name="Gnerre S."/>
            <person name="Grabherr M."/>
            <person name="Kleber M."/>
            <person name="Mauceli E.W."/>
            <person name="Brockman W."/>
            <person name="Rounsley S."/>
            <person name="Young S.K."/>
            <person name="LaButti K."/>
            <person name="Pushparaj V."/>
            <person name="DeCaprio D."/>
            <person name="Crawford M."/>
            <person name="Koehrsen M."/>
            <person name="Engels R."/>
            <person name="Montgomery P."/>
            <person name="Pearson M."/>
            <person name="Howarth C."/>
            <person name="Larson L."/>
            <person name="Luoma S."/>
            <person name="White J."/>
            <person name="Alvarado L."/>
            <person name="Kodira C.D."/>
            <person name="Zeng Q."/>
            <person name="Oleary S."/>
            <person name="Yandava C."/>
            <person name="Denning D.W."/>
            <person name="Nierman W.C."/>
            <person name="Milne T."/>
            <person name="Madden K."/>
        </authorList>
    </citation>
    <scope>NUCLEOTIDE SEQUENCE [LARGE SCALE GENOMIC DNA]</scope>
    <source>
        <strain evidence="3">NIH 2624 / FGSC A1156</strain>
    </source>
</reference>
<name>Q0CAF2_ASPTN</name>
<gene>
    <name evidence="2" type="ORF">ATEG_09332</name>
</gene>
<dbReference type="CDD" id="cd00377">
    <property type="entry name" value="ICL_PEPM"/>
    <property type="match status" value="1"/>
</dbReference>
<dbReference type="OMA" id="IHEDSCV"/>
<proteinExistence type="predicted"/>
<dbReference type="eggNOG" id="ENOG502QVCU">
    <property type="taxonomic scope" value="Eukaryota"/>
</dbReference>
<dbReference type="InterPro" id="IPR039556">
    <property type="entry name" value="ICL/PEPM"/>
</dbReference>
<accession>Q0CAF2</accession>
<dbReference type="InterPro" id="IPR036188">
    <property type="entry name" value="FAD/NAD-bd_sf"/>
</dbReference>
<organism evidence="2 3">
    <name type="scientific">Aspergillus terreus (strain NIH 2624 / FGSC A1156)</name>
    <dbReference type="NCBI Taxonomy" id="341663"/>
    <lineage>
        <taxon>Eukaryota</taxon>
        <taxon>Fungi</taxon>
        <taxon>Dikarya</taxon>
        <taxon>Ascomycota</taxon>
        <taxon>Pezizomycotina</taxon>
        <taxon>Eurotiomycetes</taxon>
        <taxon>Eurotiomycetidae</taxon>
        <taxon>Eurotiales</taxon>
        <taxon>Aspergillaceae</taxon>
        <taxon>Aspergillus</taxon>
        <taxon>Aspergillus subgen. Circumdati</taxon>
    </lineage>
</organism>
<dbReference type="SUPFAM" id="SSF51905">
    <property type="entry name" value="FAD/NAD(P)-binding domain"/>
    <property type="match status" value="1"/>
</dbReference>
<dbReference type="Gene3D" id="3.50.50.60">
    <property type="entry name" value="FAD/NAD(P)-binding domain"/>
    <property type="match status" value="1"/>
</dbReference>
<dbReference type="VEuPathDB" id="FungiDB:ATEG_09332"/>
<dbReference type="PANTHER" id="PTHR13847:SF279">
    <property type="entry name" value="FAD DEPENDENT OXIDOREDUCTASE DOMAIN-CONTAINING PROTEIN-RELATED"/>
    <property type="match status" value="1"/>
</dbReference>
<feature type="domain" description="FAD dependent oxidoreductase" evidence="1">
    <location>
        <begin position="302"/>
        <end position="682"/>
    </location>
</feature>
<dbReference type="Gene3D" id="3.30.9.10">
    <property type="entry name" value="D-Amino Acid Oxidase, subunit A, domain 2"/>
    <property type="match status" value="1"/>
</dbReference>
<dbReference type="AlphaFoldDB" id="Q0CAF2"/>
<dbReference type="InterPro" id="IPR040442">
    <property type="entry name" value="Pyrv_kinase-like_dom_sf"/>
</dbReference>
<sequence>MTARPEQNDLAIYFRSLHQPGRPLLLTNVYDAATASIIADSPSTKAIATASYAIAASQGIEDDKLTLSQNLTVVRPIAGVVAGKRNLPLTVDIQEGYEDVASTIKELISLGAVGCNLEDMDSASGQLRSMPDAVSRIKRALQAAREAGVPDFAINARTDALITGGSLNEAIERGKAYLEAGACTVFVWGGAARGVSRDEVVKLVDAFAGRLNVKLVPREGFLTVPELKTLGVARISMGPELWRAAMSAFKEKAEMIWKSAGDFIMGSTSFLPVDNPTRPFWRLQPHPLDELRSTPDLPEQSDIVIIGAGYTGISTAYHLLKLLGSHDKPYPAITILEARQICSGATGRNGGHLRPDVYNQIPMYIERHGVDAGTEIAEFELSHLQAIKKLLVEEGIDCDYNITWNMNVYLNDEDAEKGRKTYEALVALGLSFTDDLQFTSKKNAEGVSGVKGAKACLSYTAATLWPYKLIMGLLSKTVDSNAINVQALTPVTSVTSDDSGHVVNTPRGSIRTSKVVYASNAYTFGLLPEYTTSIVPSRGIICHIDVPEGKQAPFLPYSYVVRSEDGKGNSYLISRPDGSIIVGGAHYTFHDDKPQWFGVIDDSTLIEPTKDYYHGYMQRIFKGWEDTGAYVKEMWTGIMAYSYDTNPHVGEVPGRPGQYICAGFTGHGMPVIYLAAKGLAEMVYNGKPFEEIKLPRLYKTTAERIKEAQEGPEGGDILNLTRRA</sequence>
<evidence type="ECO:0000259" key="1">
    <source>
        <dbReference type="Pfam" id="PF01266"/>
    </source>
</evidence>
<dbReference type="SUPFAM" id="SSF51621">
    <property type="entry name" value="Phosphoenolpyruvate/pyruvate domain"/>
    <property type="match status" value="1"/>
</dbReference>
<dbReference type="InterPro" id="IPR015813">
    <property type="entry name" value="Pyrv/PenolPyrv_kinase-like_dom"/>
</dbReference>